<comment type="caution">
    <text evidence="3">The sequence shown here is derived from an EMBL/GenBank/DDBJ whole genome shotgun (WGS) entry which is preliminary data.</text>
</comment>
<dbReference type="PANTHER" id="PTHR30251">
    <property type="entry name" value="PILUS ASSEMBLY CHAPERONE"/>
    <property type="match status" value="1"/>
</dbReference>
<dbReference type="InterPro" id="IPR008962">
    <property type="entry name" value="PapD-like_sf"/>
</dbReference>
<dbReference type="Pfam" id="PF00345">
    <property type="entry name" value="PapD_N"/>
    <property type="match status" value="1"/>
</dbReference>
<dbReference type="EMBL" id="QKQP01000006">
    <property type="protein sequence ID" value="PZD80367.1"/>
    <property type="molecule type" value="Genomic_DNA"/>
</dbReference>
<evidence type="ECO:0000313" key="3">
    <source>
        <dbReference type="EMBL" id="PZD80367.1"/>
    </source>
</evidence>
<feature type="domain" description="Pili assembly chaperone N-terminal" evidence="2">
    <location>
        <begin position="37"/>
        <end position="148"/>
    </location>
</feature>
<dbReference type="InterPro" id="IPR013783">
    <property type="entry name" value="Ig-like_fold"/>
</dbReference>
<keyword evidence="1" id="KW-0472">Membrane</keyword>
<dbReference type="InterPro" id="IPR050643">
    <property type="entry name" value="Periplasmic_pilus_chap"/>
</dbReference>
<feature type="transmembrane region" description="Helical" evidence="1">
    <location>
        <begin position="12"/>
        <end position="40"/>
    </location>
</feature>
<keyword evidence="1" id="KW-1133">Transmembrane helix</keyword>
<gene>
    <name evidence="3" type="ORF">DN052_12760</name>
</gene>
<dbReference type="PANTHER" id="PTHR30251:SF4">
    <property type="entry name" value="SLR1668 PROTEIN"/>
    <property type="match status" value="1"/>
</dbReference>
<dbReference type="SUPFAM" id="SSF49354">
    <property type="entry name" value="PapD-like"/>
    <property type="match status" value="1"/>
</dbReference>
<evidence type="ECO:0000313" key="4">
    <source>
        <dbReference type="Proteomes" id="UP000248886"/>
    </source>
</evidence>
<proteinExistence type="predicted"/>
<dbReference type="OrthoDB" id="511700at2"/>
<accession>A0A2W1KM33</accession>
<dbReference type="Gene3D" id="2.60.40.10">
    <property type="entry name" value="Immunoglobulins"/>
    <property type="match status" value="1"/>
</dbReference>
<dbReference type="OMA" id="WPIDPVL"/>
<evidence type="ECO:0000256" key="1">
    <source>
        <dbReference type="SAM" id="Phobius"/>
    </source>
</evidence>
<keyword evidence="1" id="KW-0812">Transmembrane</keyword>
<dbReference type="InterPro" id="IPR016147">
    <property type="entry name" value="Pili_assmbl_chaperone_N"/>
</dbReference>
<name>A0A2W1KM33_ACIFR</name>
<protein>
    <submittedName>
        <fullName evidence="3">Molecular chaperone</fullName>
    </submittedName>
</protein>
<sequence length="247" mass="26635">MWSGAANIRRLIVGVTSIFIISFAVGIASAVSLTVLPVIIQMAPGQKATTLTVINHGNREIAFQVRTFAWTQVSGHNKLTPTAELLASPPLGTLAPGGRQIIRMVLRRPPQGREASYRILLDEIPPPAAPGMVRIALRMSIPIFAEPQTRVAPHVLWQVERRNGQTFLVGINDGTRHETLRDIKLQAPGGGTLKVESNINPYILAGATMRWHIVTPSSPLAPGAVLQLTARTNTGHIDQSVRVVGSP</sequence>
<dbReference type="Proteomes" id="UP000248886">
    <property type="component" value="Unassembled WGS sequence"/>
</dbReference>
<dbReference type="GO" id="GO:0030288">
    <property type="term" value="C:outer membrane-bounded periplasmic space"/>
    <property type="evidence" value="ECO:0007669"/>
    <property type="project" value="InterPro"/>
</dbReference>
<dbReference type="GO" id="GO:0071555">
    <property type="term" value="P:cell wall organization"/>
    <property type="evidence" value="ECO:0007669"/>
    <property type="project" value="InterPro"/>
</dbReference>
<organism evidence="3 4">
    <name type="scientific">Acidithiobacillus ferrooxidans</name>
    <name type="common">Thiobacillus ferrooxidans</name>
    <dbReference type="NCBI Taxonomy" id="920"/>
    <lineage>
        <taxon>Bacteria</taxon>
        <taxon>Pseudomonadati</taxon>
        <taxon>Pseudomonadota</taxon>
        <taxon>Acidithiobacillia</taxon>
        <taxon>Acidithiobacillales</taxon>
        <taxon>Acidithiobacillaceae</taxon>
        <taxon>Acidithiobacillus</taxon>
    </lineage>
</organism>
<evidence type="ECO:0000259" key="2">
    <source>
        <dbReference type="Pfam" id="PF00345"/>
    </source>
</evidence>
<dbReference type="AlphaFoldDB" id="A0A2W1KM33"/>
<reference evidence="3 4" key="1">
    <citation type="submission" date="2018-06" db="EMBL/GenBank/DDBJ databases">
        <title>Draft sequence of Acidithiobacillus ferrooxidans CCM 4253.</title>
        <authorList>
            <person name="Moya-Beltran A."/>
            <person name="Castro M."/>
            <person name="Covarrubias P.C."/>
            <person name="Issotta F."/>
            <person name="Janiczek O."/>
            <person name="Mandl M."/>
            <person name="Kucera J."/>
            <person name="Quatrini R."/>
        </authorList>
    </citation>
    <scope>NUCLEOTIDE SEQUENCE [LARGE SCALE GENOMIC DNA]</scope>
    <source>
        <strain evidence="3 4">CCM 4253</strain>
    </source>
</reference>